<protein>
    <submittedName>
        <fullName evidence="2">Uncharacterized protein</fullName>
    </submittedName>
</protein>
<evidence type="ECO:0000313" key="2">
    <source>
        <dbReference type="EMBL" id="KNC49682.1"/>
    </source>
</evidence>
<proteinExistence type="predicted"/>
<organism evidence="2 3">
    <name type="scientific">Thecamonas trahens ATCC 50062</name>
    <dbReference type="NCBI Taxonomy" id="461836"/>
    <lineage>
        <taxon>Eukaryota</taxon>
        <taxon>Apusozoa</taxon>
        <taxon>Apusomonadida</taxon>
        <taxon>Apusomonadidae</taxon>
        <taxon>Thecamonas</taxon>
    </lineage>
</organism>
<reference evidence="2 3" key="1">
    <citation type="submission" date="2010-05" db="EMBL/GenBank/DDBJ databases">
        <title>The Genome Sequence of Thecamonas trahens ATCC 50062.</title>
        <authorList>
            <consortium name="The Broad Institute Genome Sequencing Platform"/>
            <person name="Russ C."/>
            <person name="Cuomo C."/>
            <person name="Shea T."/>
            <person name="Young S.K."/>
            <person name="Zeng Q."/>
            <person name="Koehrsen M."/>
            <person name="Haas B."/>
            <person name="Borodovsky M."/>
            <person name="Guigo R."/>
            <person name="Alvarado L."/>
            <person name="Berlin A."/>
            <person name="Bochicchio J."/>
            <person name="Borenstein D."/>
            <person name="Chapman S."/>
            <person name="Chen Z."/>
            <person name="Freedman E."/>
            <person name="Gellesch M."/>
            <person name="Goldberg J."/>
            <person name="Griggs A."/>
            <person name="Gujja S."/>
            <person name="Heilman E."/>
            <person name="Heiman D."/>
            <person name="Hepburn T."/>
            <person name="Howarth C."/>
            <person name="Jen D."/>
            <person name="Larson L."/>
            <person name="Mehta T."/>
            <person name="Park D."/>
            <person name="Pearson M."/>
            <person name="Roberts A."/>
            <person name="Saif S."/>
            <person name="Shenoy N."/>
            <person name="Sisk P."/>
            <person name="Stolte C."/>
            <person name="Sykes S."/>
            <person name="Thomson T."/>
            <person name="Walk T."/>
            <person name="White J."/>
            <person name="Yandava C."/>
            <person name="Burger G."/>
            <person name="Gray M.W."/>
            <person name="Holland P.W.H."/>
            <person name="King N."/>
            <person name="Lang F.B.F."/>
            <person name="Roger A.J."/>
            <person name="Ruiz-Trillo I."/>
            <person name="Lander E."/>
            <person name="Nusbaum C."/>
        </authorList>
    </citation>
    <scope>NUCLEOTIDE SEQUENCE [LARGE SCALE GENOMIC DNA]</scope>
    <source>
        <strain evidence="2 3">ATCC 50062</strain>
    </source>
</reference>
<evidence type="ECO:0000256" key="1">
    <source>
        <dbReference type="SAM" id="MobiDB-lite"/>
    </source>
</evidence>
<dbReference type="GeneID" id="25565236"/>
<dbReference type="GO" id="GO:0006897">
    <property type="term" value="P:endocytosis"/>
    <property type="evidence" value="ECO:0007669"/>
    <property type="project" value="InterPro"/>
</dbReference>
<dbReference type="EMBL" id="GL349457">
    <property type="protein sequence ID" value="KNC49682.1"/>
    <property type="molecule type" value="Genomic_DNA"/>
</dbReference>
<name>A0A0L0DBG9_THETB</name>
<dbReference type="AlphaFoldDB" id="A0A0L0DBG9"/>
<dbReference type="RefSeq" id="XP_013757478.1">
    <property type="nucleotide sequence ID" value="XM_013902024.1"/>
</dbReference>
<accession>A0A0L0DBG9</accession>
<dbReference type="PANTHER" id="PTHR36029:SF1">
    <property type="entry name" value="PROTEIN TPLATE"/>
    <property type="match status" value="1"/>
</dbReference>
<evidence type="ECO:0000313" key="3">
    <source>
        <dbReference type="Proteomes" id="UP000054408"/>
    </source>
</evidence>
<dbReference type="SUPFAM" id="SSF48371">
    <property type="entry name" value="ARM repeat"/>
    <property type="match status" value="1"/>
</dbReference>
<feature type="region of interest" description="Disordered" evidence="1">
    <location>
        <begin position="44"/>
        <end position="63"/>
    </location>
</feature>
<keyword evidence="3" id="KW-1185">Reference proteome</keyword>
<dbReference type="PANTHER" id="PTHR36029">
    <property type="entry name" value="TSET COMPLEX MEMBER TSTA"/>
    <property type="match status" value="1"/>
</dbReference>
<dbReference type="InterPro" id="IPR016024">
    <property type="entry name" value="ARM-type_fold"/>
</dbReference>
<dbReference type="Proteomes" id="UP000054408">
    <property type="component" value="Unassembled WGS sequence"/>
</dbReference>
<gene>
    <name evidence="2" type="ORF">AMSG_05943</name>
</gene>
<dbReference type="InterPro" id="IPR037501">
    <property type="entry name" value="TPLATE"/>
</dbReference>
<dbReference type="STRING" id="461836.A0A0L0DBG9"/>
<sequence length="1031" mass="107606">MSEAQAAAAVATAMANGSASGGAVGGASGGSPLAIAAALRRASPQRGLSGPGDGPAGAPPPDMPEAESLMVVRLAWEVLFTFAAVVACALDVDTASPMHTVLALRALPRLPQAVVADLLDRHLARALAALVHPSLLVRAAAVDSLAAAALVTVDAEMQSEIWTSIAERVFDTDDKVAARAFAALAQLITTAPMSNAASKVALVLLRRYELALQRFSHLKFGPRTSAVVALAFAAQHAARLLAADEAVAVGAEHMDSQAVLVYELVETHLLPLLKCGDVALVYEVGTRVVALAQGVEMQALWTLQVVLAWLDVLLVGSATAAFPRLLADIVSLVHVVDSRYLLRVMIKILKAVQALGCAGDRLRAASLVFASVLEQTAASKLKAAATPGGTGSGSHSLAALQVTQLQELFADPWLASLWTASQPSLFREELAAALLRQAAVPLIKLAAALDESNHALLGVWLVVAVELLHSNVRVLTWATQARWLAAKAYLDLLEVTCRVHGLPASENRGNPAHARLKAKLQRVLDEVLAQVDALPPQVQSSALATLAQFVSLNDSQLDRAKRLVMGIAYRLHDAPRLALATALAGAEASAGMLGASGGSHSSEGTAGRPPPSSILLEALLILAVRLPLVTPLVRGTLVSLQRGSSKRPVARDVAKTHLAMLDHLAAALPDKMHPVHNPAAAFPATGGSSGGHAAFDGNVAVAVGAAGSDLGALSVVRVISAPAALGRPGRSRIVFRLRGSNRTQLLISHLQVRLGIGGQLAHADVGNEAFVRTFEDVAPGATFELELPLTVTGFAGNSIDVHLQFFPDAVRPSERGTARALERTSLHHGLERRSLRVHCTPYPVLLSTFLCPVVGVDGGRGWTPAAYHEVWAGLTASMALTARTSEGARPEDVREALDTSRLTLVSFAVTPTDGAFQAMAVAATWFGDVLALAVHALPDRSCGRYAARVEFRGSSARVLGVVADDADEWMATIGLETAAGGRRQAADGVFSSVEPSCRRGWRRASSGGEAGARFDDAAVALWEAARAQGKA</sequence>